<dbReference type="Pfam" id="PF14572">
    <property type="entry name" value="Pribosyl_synth"/>
    <property type="match status" value="1"/>
</dbReference>
<dbReference type="InterPro" id="IPR000836">
    <property type="entry name" value="PRTase_dom"/>
</dbReference>
<comment type="catalytic activity">
    <reaction evidence="7">
        <text>D-ribose 5-phosphate + ATP = 5-phospho-alpha-D-ribose 1-diphosphate + AMP + H(+)</text>
        <dbReference type="Rhea" id="RHEA:15609"/>
        <dbReference type="ChEBI" id="CHEBI:15378"/>
        <dbReference type="ChEBI" id="CHEBI:30616"/>
        <dbReference type="ChEBI" id="CHEBI:58017"/>
        <dbReference type="ChEBI" id="CHEBI:78346"/>
        <dbReference type="ChEBI" id="CHEBI:456215"/>
        <dbReference type="EC" id="2.7.6.1"/>
    </reaction>
</comment>
<dbReference type="GO" id="GO:0006015">
    <property type="term" value="P:5-phosphoribose 1-diphosphate biosynthetic process"/>
    <property type="evidence" value="ECO:0007669"/>
    <property type="project" value="TreeGrafter"/>
</dbReference>
<dbReference type="GO" id="GO:0002189">
    <property type="term" value="C:ribose phosphate diphosphokinase complex"/>
    <property type="evidence" value="ECO:0007669"/>
    <property type="project" value="TreeGrafter"/>
</dbReference>
<organism evidence="9 10">
    <name type="scientific">Candidatus Daviesbacteria bacterium GW2011_GWA2_38_24</name>
    <dbReference type="NCBI Taxonomy" id="1618422"/>
    <lineage>
        <taxon>Bacteria</taxon>
        <taxon>Candidatus Daviesiibacteriota</taxon>
    </lineage>
</organism>
<evidence type="ECO:0000313" key="10">
    <source>
        <dbReference type="Proteomes" id="UP000034235"/>
    </source>
</evidence>
<dbReference type="AlphaFoldDB" id="A0A0G0JCZ3"/>
<dbReference type="PANTHER" id="PTHR10210">
    <property type="entry name" value="RIBOSE-PHOSPHATE DIPHOSPHOKINASE FAMILY MEMBER"/>
    <property type="match status" value="1"/>
</dbReference>
<comment type="caution">
    <text evidence="9">The sequence shown here is derived from an EMBL/GenBank/DDBJ whole genome shotgun (WGS) entry which is preliminary data.</text>
</comment>
<reference evidence="9 10" key="1">
    <citation type="journal article" date="2015" name="Nature">
        <title>rRNA introns, odd ribosomes, and small enigmatic genomes across a large radiation of phyla.</title>
        <authorList>
            <person name="Brown C.T."/>
            <person name="Hug L.A."/>
            <person name="Thomas B.C."/>
            <person name="Sharon I."/>
            <person name="Castelle C.J."/>
            <person name="Singh A."/>
            <person name="Wilkins M.J."/>
            <person name="Williams K.H."/>
            <person name="Banfield J.F."/>
        </authorList>
    </citation>
    <scope>NUCLEOTIDE SEQUENCE [LARGE SCALE GENOMIC DNA]</scope>
</reference>
<dbReference type="Gene3D" id="3.40.50.2020">
    <property type="match status" value="2"/>
</dbReference>
<evidence type="ECO:0000256" key="5">
    <source>
        <dbReference type="ARBA" id="ARBA00022777"/>
    </source>
</evidence>
<keyword evidence="4" id="KW-0547">Nucleotide-binding</keyword>
<evidence type="ECO:0000256" key="4">
    <source>
        <dbReference type="ARBA" id="ARBA00022741"/>
    </source>
</evidence>
<dbReference type="Pfam" id="PF13793">
    <property type="entry name" value="Pribosyltran_N"/>
    <property type="match status" value="1"/>
</dbReference>
<dbReference type="GO" id="GO:0005524">
    <property type="term" value="F:ATP binding"/>
    <property type="evidence" value="ECO:0007669"/>
    <property type="project" value="UniProtKB-KW"/>
</dbReference>
<dbReference type="PANTHER" id="PTHR10210:SF32">
    <property type="entry name" value="RIBOSE-PHOSPHATE PYROPHOSPHOKINASE 2"/>
    <property type="match status" value="1"/>
</dbReference>
<dbReference type="InterPro" id="IPR005946">
    <property type="entry name" value="Rib-P_diPkinase"/>
</dbReference>
<keyword evidence="5 9" id="KW-0418">Kinase</keyword>
<evidence type="ECO:0000256" key="1">
    <source>
        <dbReference type="ARBA" id="ARBA00013247"/>
    </source>
</evidence>
<keyword evidence="6" id="KW-0067">ATP-binding</keyword>
<dbReference type="GO" id="GO:0000287">
    <property type="term" value="F:magnesium ion binding"/>
    <property type="evidence" value="ECO:0007669"/>
    <property type="project" value="InterPro"/>
</dbReference>
<proteinExistence type="predicted"/>
<dbReference type="FunFam" id="3.40.50.2020:FF:000014">
    <property type="entry name" value="Ribose-phosphate pyrophosphokinase 1"/>
    <property type="match status" value="1"/>
</dbReference>
<keyword evidence="2" id="KW-0808">Transferase</keyword>
<sequence>MINAVERLFNRDYVLLTGTSNTPLAQEAAAILKKPLYSCNRGDFADGQQNIQIPENVRGKNVYIIQPSYSRDNPQYSAWESLLITNAAHEAHAEQVRRIDTCMKDMRADKKDAPRVPLAGKLHAQALELAGATTLVTFDLHNEALQNAFSRCRWDNVYTSVCLIPEIERWNPRNLMIASPDAGGGKRAQKIRDILAERGKVQVADRVAIAHKTRDFSAKDKSTTQILTDDFAGMDLLIVDDILNTGGTIAAAVEGFMKRRARSVSAMFAHGFWVDGAFEIMGDAPLERIYVTNTLPQPEEAVADPRVKVISVAPLVAGVIDRMQRDRSISKDFILQSKKRGQEFLKPLYAPSILGRIRGLFDRLV</sequence>
<evidence type="ECO:0000313" key="9">
    <source>
        <dbReference type="EMBL" id="KKQ65538.1"/>
    </source>
</evidence>
<evidence type="ECO:0000256" key="3">
    <source>
        <dbReference type="ARBA" id="ARBA00022727"/>
    </source>
</evidence>
<dbReference type="InterPro" id="IPR029099">
    <property type="entry name" value="Pribosyltran_N"/>
</dbReference>
<protein>
    <recommendedName>
        <fullName evidence="1">ribose-phosphate diphosphokinase</fullName>
        <ecNumber evidence="1">2.7.6.1</ecNumber>
    </recommendedName>
</protein>
<dbReference type="CDD" id="cd06223">
    <property type="entry name" value="PRTases_typeI"/>
    <property type="match status" value="1"/>
</dbReference>
<gene>
    <name evidence="9" type="ORF">US86_C0010G0009</name>
</gene>
<dbReference type="InterPro" id="IPR029057">
    <property type="entry name" value="PRTase-like"/>
</dbReference>
<dbReference type="Proteomes" id="UP000034235">
    <property type="component" value="Unassembled WGS sequence"/>
</dbReference>
<evidence type="ECO:0000259" key="8">
    <source>
        <dbReference type="Pfam" id="PF13793"/>
    </source>
</evidence>
<dbReference type="SMART" id="SM01400">
    <property type="entry name" value="Pribosyltran_N"/>
    <property type="match status" value="1"/>
</dbReference>
<accession>A0A0G0JCZ3</accession>
<dbReference type="GO" id="GO:0016301">
    <property type="term" value="F:kinase activity"/>
    <property type="evidence" value="ECO:0007669"/>
    <property type="project" value="UniProtKB-KW"/>
</dbReference>
<dbReference type="EC" id="2.7.6.1" evidence="1"/>
<evidence type="ECO:0000256" key="6">
    <source>
        <dbReference type="ARBA" id="ARBA00022840"/>
    </source>
</evidence>
<dbReference type="GO" id="GO:0004749">
    <property type="term" value="F:ribose phosphate diphosphokinase activity"/>
    <property type="evidence" value="ECO:0007669"/>
    <property type="project" value="UniProtKB-EC"/>
</dbReference>
<dbReference type="NCBIfam" id="TIGR01251">
    <property type="entry name" value="ribP_PPkin"/>
    <property type="match status" value="1"/>
</dbReference>
<dbReference type="SUPFAM" id="SSF53271">
    <property type="entry name" value="PRTase-like"/>
    <property type="match status" value="1"/>
</dbReference>
<dbReference type="EMBL" id="LBUP01000010">
    <property type="protein sequence ID" value="KKQ65538.1"/>
    <property type="molecule type" value="Genomic_DNA"/>
</dbReference>
<dbReference type="GO" id="GO:0006164">
    <property type="term" value="P:purine nucleotide biosynthetic process"/>
    <property type="evidence" value="ECO:0007669"/>
    <property type="project" value="TreeGrafter"/>
</dbReference>
<keyword evidence="3" id="KW-0545">Nucleotide biosynthesis</keyword>
<feature type="domain" description="Ribose-phosphate pyrophosphokinase N-terminal" evidence="8">
    <location>
        <begin position="14"/>
        <end position="131"/>
    </location>
</feature>
<evidence type="ECO:0000256" key="7">
    <source>
        <dbReference type="ARBA" id="ARBA00049535"/>
    </source>
</evidence>
<dbReference type="GO" id="GO:0005737">
    <property type="term" value="C:cytoplasm"/>
    <property type="evidence" value="ECO:0007669"/>
    <property type="project" value="TreeGrafter"/>
</dbReference>
<evidence type="ECO:0000256" key="2">
    <source>
        <dbReference type="ARBA" id="ARBA00022679"/>
    </source>
</evidence>
<name>A0A0G0JCZ3_9BACT</name>